<evidence type="ECO:0000313" key="2">
    <source>
        <dbReference type="Proteomes" id="UP001189429"/>
    </source>
</evidence>
<name>A0ABN9YH15_9DINO</name>
<dbReference type="InterPro" id="IPR036028">
    <property type="entry name" value="SH3-like_dom_sf"/>
</dbReference>
<dbReference type="SUPFAM" id="SSF50044">
    <property type="entry name" value="SH3-domain"/>
    <property type="match status" value="1"/>
</dbReference>
<comment type="caution">
    <text evidence="1">The sequence shown here is derived from an EMBL/GenBank/DDBJ whole genome shotgun (WGS) entry which is preliminary data.</text>
</comment>
<evidence type="ECO:0000313" key="1">
    <source>
        <dbReference type="EMBL" id="CAK0912166.1"/>
    </source>
</evidence>
<gene>
    <name evidence="1" type="ORF">PCOR1329_LOCUS85782</name>
</gene>
<organism evidence="1 2">
    <name type="scientific">Prorocentrum cordatum</name>
    <dbReference type="NCBI Taxonomy" id="2364126"/>
    <lineage>
        <taxon>Eukaryota</taxon>
        <taxon>Sar</taxon>
        <taxon>Alveolata</taxon>
        <taxon>Dinophyceae</taxon>
        <taxon>Prorocentrales</taxon>
        <taxon>Prorocentraceae</taxon>
        <taxon>Prorocentrum</taxon>
    </lineage>
</organism>
<reference evidence="1" key="1">
    <citation type="submission" date="2023-10" db="EMBL/GenBank/DDBJ databases">
        <authorList>
            <person name="Chen Y."/>
            <person name="Shah S."/>
            <person name="Dougan E. K."/>
            <person name="Thang M."/>
            <person name="Chan C."/>
        </authorList>
    </citation>
    <scope>NUCLEOTIDE SEQUENCE [LARGE SCALE GENOMIC DNA]</scope>
</reference>
<protein>
    <recommendedName>
        <fullName evidence="3">SH3 domain-containing protein</fullName>
    </recommendedName>
</protein>
<proteinExistence type="predicted"/>
<evidence type="ECO:0008006" key="3">
    <source>
        <dbReference type="Google" id="ProtNLM"/>
    </source>
</evidence>
<dbReference type="EMBL" id="CAUYUJ010022708">
    <property type="protein sequence ID" value="CAK0912166.1"/>
    <property type="molecule type" value="Genomic_DNA"/>
</dbReference>
<accession>A0ABN9YH15</accession>
<keyword evidence="2" id="KW-1185">Reference proteome</keyword>
<dbReference type="Proteomes" id="UP001189429">
    <property type="component" value="Unassembled WGS sequence"/>
</dbReference>
<feature type="non-terminal residue" evidence="1">
    <location>
        <position position="1"/>
    </location>
</feature>
<sequence>DMDENQCSVVEGSIVIVWTHSKTEEGWTYIEVEKDGVTTPGWLPAFCLEWSES</sequence>